<reference evidence="1 2" key="4">
    <citation type="journal article" date="2011" name="BMC Genomics">
        <title>RNA-Seq improves annotation of protein-coding genes in the cucumber genome.</title>
        <authorList>
            <person name="Li Z."/>
            <person name="Zhang Z."/>
            <person name="Yan P."/>
            <person name="Huang S."/>
            <person name="Fei Z."/>
            <person name="Lin K."/>
        </authorList>
    </citation>
    <scope>NUCLEOTIDE SEQUENCE [LARGE SCALE GENOMIC DNA]</scope>
    <source>
        <strain evidence="2">cv. 9930</strain>
    </source>
</reference>
<sequence length="89" mass="9920">MTARRKLGVMIVDLFSNLFSEHQRPTSYEKKTKNQAGGEGFAKKKVGTKYKIGWGATTIVEKKYVGMGVAHRGLVREEGGRKLPGVVFY</sequence>
<gene>
    <name evidence="1" type="ORF">Csa_1G132750</name>
</gene>
<protein>
    <submittedName>
        <fullName evidence="1">Uncharacterized protein</fullName>
    </submittedName>
</protein>
<dbReference type="Proteomes" id="UP000029981">
    <property type="component" value="Chromosome 1"/>
</dbReference>
<name>A0A0A0LSH4_CUCSA</name>
<keyword evidence="2" id="KW-1185">Reference proteome</keyword>
<proteinExistence type="predicted"/>
<reference evidence="1 2" key="1">
    <citation type="journal article" date="2009" name="Nat. Genet.">
        <title>The genome of the cucumber, Cucumis sativus L.</title>
        <authorList>
            <person name="Huang S."/>
            <person name="Li R."/>
            <person name="Zhang Z."/>
            <person name="Li L."/>
            <person name="Gu X."/>
            <person name="Fan W."/>
            <person name="Lucas W.J."/>
            <person name="Wang X."/>
            <person name="Xie B."/>
            <person name="Ni P."/>
            <person name="Ren Y."/>
            <person name="Zhu H."/>
            <person name="Li J."/>
            <person name="Lin K."/>
            <person name="Jin W."/>
            <person name="Fei Z."/>
            <person name="Li G."/>
            <person name="Staub J."/>
            <person name="Kilian A."/>
            <person name="van der Vossen E.A."/>
            <person name="Wu Y."/>
            <person name="Guo J."/>
            <person name="He J."/>
            <person name="Jia Z."/>
            <person name="Ren Y."/>
            <person name="Tian G."/>
            <person name="Lu Y."/>
            <person name="Ruan J."/>
            <person name="Qian W."/>
            <person name="Wang M."/>
            <person name="Huang Q."/>
            <person name="Li B."/>
            <person name="Xuan Z."/>
            <person name="Cao J."/>
            <person name="Asan"/>
            <person name="Wu Z."/>
            <person name="Zhang J."/>
            <person name="Cai Q."/>
            <person name="Bai Y."/>
            <person name="Zhao B."/>
            <person name="Han Y."/>
            <person name="Li Y."/>
            <person name="Li X."/>
            <person name="Wang S."/>
            <person name="Shi Q."/>
            <person name="Liu S."/>
            <person name="Cho W.K."/>
            <person name="Kim J.Y."/>
            <person name="Xu Y."/>
            <person name="Heller-Uszynska K."/>
            <person name="Miao H."/>
            <person name="Cheng Z."/>
            <person name="Zhang S."/>
            <person name="Wu J."/>
            <person name="Yang Y."/>
            <person name="Kang H."/>
            <person name="Li M."/>
            <person name="Liang H."/>
            <person name="Ren X."/>
            <person name="Shi Z."/>
            <person name="Wen M."/>
            <person name="Jian M."/>
            <person name="Yang H."/>
            <person name="Zhang G."/>
            <person name="Yang Z."/>
            <person name="Chen R."/>
            <person name="Liu S."/>
            <person name="Li J."/>
            <person name="Ma L."/>
            <person name="Liu H."/>
            <person name="Zhou Y."/>
            <person name="Zhao J."/>
            <person name="Fang X."/>
            <person name="Li G."/>
            <person name="Fang L."/>
            <person name="Li Y."/>
            <person name="Liu D."/>
            <person name="Zheng H."/>
            <person name="Zhang Y."/>
            <person name="Qin N."/>
            <person name="Li Z."/>
            <person name="Yang G."/>
            <person name="Yang S."/>
            <person name="Bolund L."/>
            <person name="Kristiansen K."/>
            <person name="Zheng H."/>
            <person name="Li S."/>
            <person name="Zhang X."/>
            <person name="Yang H."/>
            <person name="Wang J."/>
            <person name="Sun R."/>
            <person name="Zhang B."/>
            <person name="Jiang S."/>
            <person name="Wang J."/>
            <person name="Du Y."/>
            <person name="Li S."/>
        </authorList>
    </citation>
    <scope>NUCLEOTIDE SEQUENCE [LARGE SCALE GENOMIC DNA]</scope>
    <source>
        <strain evidence="2">cv. 9930</strain>
    </source>
</reference>
<organism evidence="1 2">
    <name type="scientific">Cucumis sativus</name>
    <name type="common">Cucumber</name>
    <dbReference type="NCBI Taxonomy" id="3659"/>
    <lineage>
        <taxon>Eukaryota</taxon>
        <taxon>Viridiplantae</taxon>
        <taxon>Streptophyta</taxon>
        <taxon>Embryophyta</taxon>
        <taxon>Tracheophyta</taxon>
        <taxon>Spermatophyta</taxon>
        <taxon>Magnoliopsida</taxon>
        <taxon>eudicotyledons</taxon>
        <taxon>Gunneridae</taxon>
        <taxon>Pentapetalae</taxon>
        <taxon>rosids</taxon>
        <taxon>fabids</taxon>
        <taxon>Cucurbitales</taxon>
        <taxon>Cucurbitaceae</taxon>
        <taxon>Benincaseae</taxon>
        <taxon>Cucumis</taxon>
    </lineage>
</organism>
<dbReference type="Gramene" id="KGN64865">
    <property type="protein sequence ID" value="KGN64865"/>
    <property type="gene ID" value="Csa_1G132750"/>
</dbReference>
<evidence type="ECO:0000313" key="1">
    <source>
        <dbReference type="EMBL" id="KGN64865.1"/>
    </source>
</evidence>
<dbReference type="EMBL" id="CM002922">
    <property type="protein sequence ID" value="KGN64865.1"/>
    <property type="molecule type" value="Genomic_DNA"/>
</dbReference>
<evidence type="ECO:0000313" key="2">
    <source>
        <dbReference type="Proteomes" id="UP000029981"/>
    </source>
</evidence>
<dbReference type="AlphaFoldDB" id="A0A0A0LSH4"/>
<reference evidence="1 2" key="2">
    <citation type="journal article" date="2009" name="PLoS ONE">
        <title>An integrated genetic and cytogenetic map of the cucumber genome.</title>
        <authorList>
            <person name="Ren Y."/>
            <person name="Zhang Z."/>
            <person name="Liu J."/>
            <person name="Staub J.E."/>
            <person name="Han Y."/>
            <person name="Cheng Z."/>
            <person name="Li X."/>
            <person name="Lu J."/>
            <person name="Miao H."/>
            <person name="Kang H."/>
            <person name="Xie B."/>
            <person name="Gu X."/>
            <person name="Wang X."/>
            <person name="Du Y."/>
            <person name="Jin W."/>
            <person name="Huang S."/>
        </authorList>
    </citation>
    <scope>NUCLEOTIDE SEQUENCE [LARGE SCALE GENOMIC DNA]</scope>
    <source>
        <strain evidence="2">cv. 9930</strain>
    </source>
</reference>
<accession>A0A0A0LSH4</accession>
<reference evidence="1 2" key="3">
    <citation type="journal article" date="2010" name="BMC Genomics">
        <title>Transcriptome sequencing and comparative analysis of cucumber flowers with different sex types.</title>
        <authorList>
            <person name="Guo S."/>
            <person name="Zheng Y."/>
            <person name="Joung J.G."/>
            <person name="Liu S."/>
            <person name="Zhang Z."/>
            <person name="Crasta O.R."/>
            <person name="Sobral B.W."/>
            <person name="Xu Y."/>
            <person name="Huang S."/>
            <person name="Fei Z."/>
        </authorList>
    </citation>
    <scope>NUCLEOTIDE SEQUENCE [LARGE SCALE GENOMIC DNA]</scope>
    <source>
        <strain evidence="2">cv. 9930</strain>
    </source>
</reference>